<dbReference type="GO" id="GO:0022857">
    <property type="term" value="F:transmembrane transporter activity"/>
    <property type="evidence" value="ECO:0007669"/>
    <property type="project" value="InterPro"/>
</dbReference>
<accession>A0A9W9EK69</accession>
<feature type="transmembrane region" description="Helical" evidence="6">
    <location>
        <begin position="499"/>
        <end position="521"/>
    </location>
</feature>
<keyword evidence="3 6" id="KW-1133">Transmembrane helix</keyword>
<dbReference type="GO" id="GO:0005886">
    <property type="term" value="C:plasma membrane"/>
    <property type="evidence" value="ECO:0007669"/>
    <property type="project" value="TreeGrafter"/>
</dbReference>
<keyword evidence="9" id="KW-1185">Reference proteome</keyword>
<evidence type="ECO:0000259" key="7">
    <source>
        <dbReference type="PROSITE" id="PS50850"/>
    </source>
</evidence>
<dbReference type="Gene3D" id="1.20.1250.20">
    <property type="entry name" value="MFS general substrate transporter like domains"/>
    <property type="match status" value="1"/>
</dbReference>
<comment type="subcellular location">
    <subcellularLocation>
        <location evidence="1">Membrane</location>
        <topology evidence="1">Multi-pass membrane protein</topology>
    </subcellularLocation>
</comment>
<dbReference type="PANTHER" id="PTHR23502">
    <property type="entry name" value="MAJOR FACILITATOR SUPERFAMILY"/>
    <property type="match status" value="1"/>
</dbReference>
<evidence type="ECO:0000256" key="6">
    <source>
        <dbReference type="SAM" id="Phobius"/>
    </source>
</evidence>
<evidence type="ECO:0000256" key="1">
    <source>
        <dbReference type="ARBA" id="ARBA00004141"/>
    </source>
</evidence>
<feature type="transmembrane region" description="Helical" evidence="6">
    <location>
        <begin position="203"/>
        <end position="222"/>
    </location>
</feature>
<dbReference type="EMBL" id="JAPQKH010000008">
    <property type="protein sequence ID" value="KAJ5083358.1"/>
    <property type="molecule type" value="Genomic_DNA"/>
</dbReference>
<gene>
    <name evidence="8" type="ORF">N7456_012785</name>
</gene>
<keyword evidence="4 6" id="KW-0472">Membrane</keyword>
<name>A0A9W9EK69_9EURO</name>
<feature type="transmembrane region" description="Helical" evidence="6">
    <location>
        <begin position="466"/>
        <end position="487"/>
    </location>
</feature>
<feature type="transmembrane region" description="Helical" evidence="6">
    <location>
        <begin position="433"/>
        <end position="459"/>
    </location>
</feature>
<keyword evidence="2 6" id="KW-0812">Transmembrane</keyword>
<reference evidence="8" key="2">
    <citation type="journal article" date="2023" name="IMA Fungus">
        <title>Comparative genomic study of the Penicillium genus elucidates a diverse pangenome and 15 lateral gene transfer events.</title>
        <authorList>
            <person name="Petersen C."/>
            <person name="Sorensen T."/>
            <person name="Nielsen M.R."/>
            <person name="Sondergaard T.E."/>
            <person name="Sorensen J.L."/>
            <person name="Fitzpatrick D.A."/>
            <person name="Frisvad J.C."/>
            <person name="Nielsen K.L."/>
        </authorList>
    </citation>
    <scope>NUCLEOTIDE SEQUENCE</scope>
    <source>
        <strain evidence="8">IBT 30069</strain>
    </source>
</reference>
<comment type="caution">
    <text evidence="8">The sequence shown here is derived from an EMBL/GenBank/DDBJ whole genome shotgun (WGS) entry which is preliminary data.</text>
</comment>
<evidence type="ECO:0000256" key="3">
    <source>
        <dbReference type="ARBA" id="ARBA00022989"/>
    </source>
</evidence>
<feature type="region of interest" description="Disordered" evidence="5">
    <location>
        <begin position="32"/>
        <end position="51"/>
    </location>
</feature>
<dbReference type="Pfam" id="PF07690">
    <property type="entry name" value="MFS_1"/>
    <property type="match status" value="1"/>
</dbReference>
<dbReference type="SUPFAM" id="SSF103473">
    <property type="entry name" value="MFS general substrate transporter"/>
    <property type="match status" value="1"/>
</dbReference>
<feature type="transmembrane region" description="Helical" evidence="6">
    <location>
        <begin position="408"/>
        <end position="427"/>
    </location>
</feature>
<dbReference type="InterPro" id="IPR036259">
    <property type="entry name" value="MFS_trans_sf"/>
</dbReference>
<dbReference type="InterPro" id="IPR020846">
    <property type="entry name" value="MFS_dom"/>
</dbReference>
<dbReference type="OrthoDB" id="446368at2759"/>
<dbReference type="AlphaFoldDB" id="A0A9W9EK69"/>
<feature type="transmembrane region" description="Helical" evidence="6">
    <location>
        <begin position="175"/>
        <end position="196"/>
    </location>
</feature>
<sequence length="533" mass="58216">MSSMPDGCNLPKSVGHEPSINSISYPNGLFMPTNGAGSECPSQKDEAEQQPTDKFKLVTWEDQNDPENPQNWPRNTKLLRSSAPLAIIFSIAFASSIFGAASNVTANEYAVSQELMSLGVALFIAGFALGPLLWAPLAEVIGSAPVLAMALTGCAIFQIPLALATNVTTILVSRFLAGLMGAGGLAVGSGVLADIFGPITRGVAVGTSASIMNLGSILGPIAGAYLVDRSGWRWTAWLTLILCGVAGIASIFFLRESSHNRILRWRAARLRTETGDERLRASAEMVSLEPRVLLRRYCSKPVRMFVQEPILIVMTVYLTLVYGSLYLSYQLFPRAFEQRGWDVPVAYLPFISVGLGLMSALGLFSLFTMTWYKKRWVAAQKEYEHQPPGSEYMGGRLASSRIAPEDRLPPMILGALLLPPSLLWFGWSGSTHWASQVISCFFIGMSLQIIFISGIVYIVDVYFLNTVSAISIHVVVRSLVSATFPLFEEPMYDSLHINYSATLLAALSAVIMVSPILLRIYGSRIRTWSRFSS</sequence>
<evidence type="ECO:0000256" key="4">
    <source>
        <dbReference type="ARBA" id="ARBA00023136"/>
    </source>
</evidence>
<evidence type="ECO:0000313" key="9">
    <source>
        <dbReference type="Proteomes" id="UP001149165"/>
    </source>
</evidence>
<dbReference type="InterPro" id="IPR011701">
    <property type="entry name" value="MFS"/>
</dbReference>
<dbReference type="PROSITE" id="PS50850">
    <property type="entry name" value="MFS"/>
    <property type="match status" value="1"/>
</dbReference>
<feature type="transmembrane region" description="Helical" evidence="6">
    <location>
        <begin position="115"/>
        <end position="134"/>
    </location>
</feature>
<proteinExistence type="predicted"/>
<feature type="domain" description="Major facilitator superfamily (MFS) profile" evidence="7">
    <location>
        <begin position="78"/>
        <end position="533"/>
    </location>
</feature>
<feature type="transmembrane region" description="Helical" evidence="6">
    <location>
        <begin position="305"/>
        <end position="327"/>
    </location>
</feature>
<dbReference type="Proteomes" id="UP001149165">
    <property type="component" value="Unassembled WGS sequence"/>
</dbReference>
<dbReference type="PANTHER" id="PTHR23502:SF47">
    <property type="entry name" value="MAJOR FACILITATOR SUPERFAMILY (MFS) PROFILE DOMAIN-CONTAINING PROTEIN-RELATED"/>
    <property type="match status" value="1"/>
</dbReference>
<feature type="transmembrane region" description="Helical" evidence="6">
    <location>
        <begin position="146"/>
        <end position="163"/>
    </location>
</feature>
<evidence type="ECO:0000256" key="2">
    <source>
        <dbReference type="ARBA" id="ARBA00022692"/>
    </source>
</evidence>
<organism evidence="8 9">
    <name type="scientific">Penicillium angulare</name>
    <dbReference type="NCBI Taxonomy" id="116970"/>
    <lineage>
        <taxon>Eukaryota</taxon>
        <taxon>Fungi</taxon>
        <taxon>Dikarya</taxon>
        <taxon>Ascomycota</taxon>
        <taxon>Pezizomycotina</taxon>
        <taxon>Eurotiomycetes</taxon>
        <taxon>Eurotiomycetidae</taxon>
        <taxon>Eurotiales</taxon>
        <taxon>Aspergillaceae</taxon>
        <taxon>Penicillium</taxon>
    </lineage>
</organism>
<feature type="transmembrane region" description="Helical" evidence="6">
    <location>
        <begin position="234"/>
        <end position="254"/>
    </location>
</feature>
<feature type="transmembrane region" description="Helical" evidence="6">
    <location>
        <begin position="347"/>
        <end position="372"/>
    </location>
</feature>
<reference evidence="8" key="1">
    <citation type="submission" date="2022-11" db="EMBL/GenBank/DDBJ databases">
        <authorList>
            <person name="Petersen C."/>
        </authorList>
    </citation>
    <scope>NUCLEOTIDE SEQUENCE</scope>
    <source>
        <strain evidence="8">IBT 30069</strain>
    </source>
</reference>
<protein>
    <recommendedName>
        <fullName evidence="7">Major facilitator superfamily (MFS) profile domain-containing protein</fullName>
    </recommendedName>
</protein>
<feature type="compositionally biased region" description="Basic and acidic residues" evidence="5">
    <location>
        <begin position="42"/>
        <end position="51"/>
    </location>
</feature>
<evidence type="ECO:0000313" key="8">
    <source>
        <dbReference type="EMBL" id="KAJ5083358.1"/>
    </source>
</evidence>
<evidence type="ECO:0000256" key="5">
    <source>
        <dbReference type="SAM" id="MobiDB-lite"/>
    </source>
</evidence>
<feature type="transmembrane region" description="Helical" evidence="6">
    <location>
        <begin position="83"/>
        <end position="103"/>
    </location>
</feature>